<proteinExistence type="predicted"/>
<feature type="region of interest" description="Disordered" evidence="1">
    <location>
        <begin position="15"/>
        <end position="72"/>
    </location>
</feature>
<dbReference type="AlphaFoldDB" id="A0ABD2ABF4"/>
<evidence type="ECO:0000313" key="3">
    <source>
        <dbReference type="Proteomes" id="UP001607302"/>
    </source>
</evidence>
<reference evidence="2 3" key="1">
    <citation type="journal article" date="2024" name="Ann. Entomol. Soc. Am.">
        <title>Genomic analyses of the southern and eastern yellowjacket wasps (Hymenoptera: Vespidae) reveal evolutionary signatures of social life.</title>
        <authorList>
            <person name="Catto M.A."/>
            <person name="Caine P.B."/>
            <person name="Orr S.E."/>
            <person name="Hunt B.G."/>
            <person name="Goodisman M.A.D."/>
        </authorList>
    </citation>
    <scope>NUCLEOTIDE SEQUENCE [LARGE SCALE GENOMIC DNA]</scope>
    <source>
        <strain evidence="2">233</strain>
        <tissue evidence="2">Head and thorax</tissue>
    </source>
</reference>
<organism evidence="2 3">
    <name type="scientific">Vespula squamosa</name>
    <name type="common">Southern yellow jacket</name>
    <name type="synonym">Wasp</name>
    <dbReference type="NCBI Taxonomy" id="30214"/>
    <lineage>
        <taxon>Eukaryota</taxon>
        <taxon>Metazoa</taxon>
        <taxon>Ecdysozoa</taxon>
        <taxon>Arthropoda</taxon>
        <taxon>Hexapoda</taxon>
        <taxon>Insecta</taxon>
        <taxon>Pterygota</taxon>
        <taxon>Neoptera</taxon>
        <taxon>Endopterygota</taxon>
        <taxon>Hymenoptera</taxon>
        <taxon>Apocrita</taxon>
        <taxon>Aculeata</taxon>
        <taxon>Vespoidea</taxon>
        <taxon>Vespidae</taxon>
        <taxon>Vespinae</taxon>
        <taxon>Vespula</taxon>
    </lineage>
</organism>
<keyword evidence="3" id="KW-1185">Reference proteome</keyword>
<feature type="compositionally biased region" description="Low complexity" evidence="1">
    <location>
        <begin position="60"/>
        <end position="72"/>
    </location>
</feature>
<dbReference type="EMBL" id="JAUDFV010000152">
    <property type="protein sequence ID" value="KAL2717938.1"/>
    <property type="molecule type" value="Genomic_DNA"/>
</dbReference>
<feature type="compositionally biased region" description="Basic and acidic residues" evidence="1">
    <location>
        <begin position="38"/>
        <end position="56"/>
    </location>
</feature>
<comment type="caution">
    <text evidence="2">The sequence shown here is derived from an EMBL/GenBank/DDBJ whole genome shotgun (WGS) entry which is preliminary data.</text>
</comment>
<gene>
    <name evidence="2" type="ORF">V1478_011814</name>
</gene>
<evidence type="ECO:0000256" key="1">
    <source>
        <dbReference type="SAM" id="MobiDB-lite"/>
    </source>
</evidence>
<dbReference type="Proteomes" id="UP001607302">
    <property type="component" value="Unassembled WGS sequence"/>
</dbReference>
<protein>
    <submittedName>
        <fullName evidence="2">Uncharacterized protein</fullName>
    </submittedName>
</protein>
<name>A0ABD2ABF4_VESSQ</name>
<accession>A0ABD2ABF4</accession>
<sequence length="187" mass="21891">MEEDFAKLLRLKRNEGHDDDIDDDGEEKKRKERKRKEKKEVARRRELDEKGKDSGRRQASKQASSKQASRQARIGWPEGMLEVVGWIQLLGEQYYYLAVIVRPTATRSSFLRFWEGEKSVPPPSLPPSRHGYLLYTHHLLYTVSRYATIFCRHDDEDENFSVEGTFSKVHQGKKEGRKEGRMAYKMG</sequence>
<evidence type="ECO:0000313" key="2">
    <source>
        <dbReference type="EMBL" id="KAL2717938.1"/>
    </source>
</evidence>